<feature type="transmembrane region" description="Helical" evidence="1">
    <location>
        <begin position="221"/>
        <end position="239"/>
    </location>
</feature>
<evidence type="ECO:0000256" key="1">
    <source>
        <dbReference type="SAM" id="Phobius"/>
    </source>
</evidence>
<accession>A0A0G1KQ50</accession>
<feature type="transmembrane region" description="Helical" evidence="1">
    <location>
        <begin position="33"/>
        <end position="51"/>
    </location>
</feature>
<evidence type="ECO:0008006" key="4">
    <source>
        <dbReference type="Google" id="ProtNLM"/>
    </source>
</evidence>
<feature type="transmembrane region" description="Helical" evidence="1">
    <location>
        <begin position="316"/>
        <end position="334"/>
    </location>
</feature>
<feature type="transmembrane region" description="Helical" evidence="1">
    <location>
        <begin position="63"/>
        <end position="85"/>
    </location>
</feature>
<dbReference type="AlphaFoldDB" id="A0A0G1KQ50"/>
<feature type="transmembrane region" description="Helical" evidence="1">
    <location>
        <begin position="138"/>
        <end position="157"/>
    </location>
</feature>
<name>A0A0G1KQ50_9BACT</name>
<protein>
    <recommendedName>
        <fullName evidence="4">Glycosyltransferase RgtA/B/C/D-like domain-containing protein</fullName>
    </recommendedName>
</protein>
<feature type="transmembrane region" description="Helical" evidence="1">
    <location>
        <begin position="354"/>
        <end position="375"/>
    </location>
</feature>
<feature type="transmembrane region" description="Helical" evidence="1">
    <location>
        <begin position="187"/>
        <end position="209"/>
    </location>
</feature>
<comment type="caution">
    <text evidence="2">The sequence shown here is derived from an EMBL/GenBank/DDBJ whole genome shotgun (WGS) entry which is preliminary data.</text>
</comment>
<dbReference type="Proteomes" id="UP000034797">
    <property type="component" value="Unassembled WGS sequence"/>
</dbReference>
<feature type="transmembrane region" description="Helical" evidence="1">
    <location>
        <begin position="283"/>
        <end position="304"/>
    </location>
</feature>
<proteinExistence type="predicted"/>
<organism evidence="2 3">
    <name type="scientific">Candidatus Collierbacteria bacterium GW2011_GWA2_44_99</name>
    <dbReference type="NCBI Taxonomy" id="1618380"/>
    <lineage>
        <taxon>Bacteria</taxon>
        <taxon>Candidatus Collieribacteriota</taxon>
    </lineage>
</organism>
<reference evidence="2 3" key="1">
    <citation type="journal article" date="2015" name="Nature">
        <title>rRNA introns, odd ribosomes, and small enigmatic genomes across a large radiation of phyla.</title>
        <authorList>
            <person name="Brown C.T."/>
            <person name="Hug L.A."/>
            <person name="Thomas B.C."/>
            <person name="Sharon I."/>
            <person name="Castelle C.J."/>
            <person name="Singh A."/>
            <person name="Wilkins M.J."/>
            <person name="Williams K.H."/>
            <person name="Banfield J.F."/>
        </authorList>
    </citation>
    <scope>NUCLEOTIDE SEQUENCE [LARGE SCALE GENOMIC DNA]</scope>
</reference>
<feature type="transmembrane region" description="Helical" evidence="1">
    <location>
        <begin position="7"/>
        <end position="27"/>
    </location>
</feature>
<keyword evidence="1" id="KW-0812">Transmembrane</keyword>
<gene>
    <name evidence="2" type="ORF">UW84_C0025G0004</name>
</gene>
<feature type="transmembrane region" description="Helical" evidence="1">
    <location>
        <begin position="105"/>
        <end position="126"/>
    </location>
</feature>
<dbReference type="EMBL" id="LCJW01000025">
    <property type="protein sequence ID" value="KKT85653.1"/>
    <property type="molecule type" value="Genomic_DNA"/>
</dbReference>
<evidence type="ECO:0000313" key="2">
    <source>
        <dbReference type="EMBL" id="KKT85653.1"/>
    </source>
</evidence>
<keyword evidence="1" id="KW-1133">Transmembrane helix</keyword>
<sequence length="380" mass="43451">MKKIKSIYVILVVAFLLRLIFLFPQYSGDVKNHLVWGNAALTNTIGLYSTHFTGFNDANYPPLAIYLFAVSNLFLSLLRNLFTFLNNSFSFFPSFIIPLFNHENMSYGFLKLPGILADLGTGLLIFKFFQARKIKHPYLLTSLYLFNPAVIYLSSVWGQIEPITNFFLLLSLYLMFLGKTDRAKSSSLIFFIFATLTKQTALWFAPFYLFLWLKNLPVRQLLAGAFYSILVFFASYLPFGLSPFAALKNYFATLSGSSTGVSDAAWNFWYLLYPAGAEDSVHLGLLSVRTISIVLLISLLVYLLIRVSKNQYPRTFLNSLFIWALAVFFLQTRVHERHLAPALIFGLLTFAENPAWWVGYVTLSLFHFLNLFLTLKIPFI</sequence>
<evidence type="ECO:0000313" key="3">
    <source>
        <dbReference type="Proteomes" id="UP000034797"/>
    </source>
</evidence>
<keyword evidence="1" id="KW-0472">Membrane</keyword>